<proteinExistence type="predicted"/>
<feature type="non-terminal residue" evidence="2">
    <location>
        <position position="382"/>
    </location>
</feature>
<name>A0AAD6UUL1_9AGAR</name>
<evidence type="ECO:0000256" key="1">
    <source>
        <dbReference type="SAM" id="MobiDB-lite"/>
    </source>
</evidence>
<dbReference type="EMBL" id="JARJCW010000103">
    <property type="protein sequence ID" value="KAJ7193950.1"/>
    <property type="molecule type" value="Genomic_DNA"/>
</dbReference>
<feature type="region of interest" description="Disordered" evidence="1">
    <location>
        <begin position="319"/>
        <end position="340"/>
    </location>
</feature>
<sequence length="382" mass="43524">LRRRLDVAKAELVKQEEAFQVFSVQQIEHVGEWKAQVEAYERDNTLKNPYESEIKGLTEMQVRLQLEEQEEKELAAGVPRVHEITPSHFVTLALDLEDEQREVRVQAELKRAKSTALQINLRSLRRKLSSGIDRLRSLQATFSPASLVALAALKLPPETRPEDMPLLLPSALTAAQRTGGGCMSGIWEMEKQLREAQCRSALILLRNQLHVKSRLLLYKEIHSRHQGMNTRSRTIVARNESKIRLHSEKYQAAWRALLAFADGVESRVGWDRLRKEDIRCLADPEVLSKREQQRRAAHQRELLRNMELAAMGEFPLIGSRSSIDEDEDDGNDEAEPGDAYTLGESRRQISWIWTVAGKSATDVELLQGKVVIDPEVHTLTCF</sequence>
<organism evidence="2 3">
    <name type="scientific">Mycena pura</name>
    <dbReference type="NCBI Taxonomy" id="153505"/>
    <lineage>
        <taxon>Eukaryota</taxon>
        <taxon>Fungi</taxon>
        <taxon>Dikarya</taxon>
        <taxon>Basidiomycota</taxon>
        <taxon>Agaricomycotina</taxon>
        <taxon>Agaricomycetes</taxon>
        <taxon>Agaricomycetidae</taxon>
        <taxon>Agaricales</taxon>
        <taxon>Marasmiineae</taxon>
        <taxon>Mycenaceae</taxon>
        <taxon>Mycena</taxon>
    </lineage>
</organism>
<protein>
    <submittedName>
        <fullName evidence="2">Uncharacterized protein</fullName>
    </submittedName>
</protein>
<accession>A0AAD6UUL1</accession>
<comment type="caution">
    <text evidence="2">The sequence shown here is derived from an EMBL/GenBank/DDBJ whole genome shotgun (WGS) entry which is preliminary data.</text>
</comment>
<dbReference type="Proteomes" id="UP001219525">
    <property type="component" value="Unassembled WGS sequence"/>
</dbReference>
<reference evidence="2" key="1">
    <citation type="submission" date="2023-03" db="EMBL/GenBank/DDBJ databases">
        <title>Massive genome expansion in bonnet fungi (Mycena s.s.) driven by repeated elements and novel gene families across ecological guilds.</title>
        <authorList>
            <consortium name="Lawrence Berkeley National Laboratory"/>
            <person name="Harder C.B."/>
            <person name="Miyauchi S."/>
            <person name="Viragh M."/>
            <person name="Kuo A."/>
            <person name="Thoen E."/>
            <person name="Andreopoulos B."/>
            <person name="Lu D."/>
            <person name="Skrede I."/>
            <person name="Drula E."/>
            <person name="Henrissat B."/>
            <person name="Morin E."/>
            <person name="Kohler A."/>
            <person name="Barry K."/>
            <person name="LaButti K."/>
            <person name="Morin E."/>
            <person name="Salamov A."/>
            <person name="Lipzen A."/>
            <person name="Mereny Z."/>
            <person name="Hegedus B."/>
            <person name="Baldrian P."/>
            <person name="Stursova M."/>
            <person name="Weitz H."/>
            <person name="Taylor A."/>
            <person name="Grigoriev I.V."/>
            <person name="Nagy L.G."/>
            <person name="Martin F."/>
            <person name="Kauserud H."/>
        </authorList>
    </citation>
    <scope>NUCLEOTIDE SEQUENCE</scope>
    <source>
        <strain evidence="2">9144</strain>
    </source>
</reference>
<evidence type="ECO:0000313" key="3">
    <source>
        <dbReference type="Proteomes" id="UP001219525"/>
    </source>
</evidence>
<evidence type="ECO:0000313" key="2">
    <source>
        <dbReference type="EMBL" id="KAJ7193950.1"/>
    </source>
</evidence>
<gene>
    <name evidence="2" type="ORF">GGX14DRAFT_378391</name>
</gene>
<feature type="compositionally biased region" description="Acidic residues" evidence="1">
    <location>
        <begin position="324"/>
        <end position="336"/>
    </location>
</feature>
<keyword evidence="3" id="KW-1185">Reference proteome</keyword>
<dbReference type="AlphaFoldDB" id="A0AAD6UUL1"/>